<evidence type="ECO:0000256" key="2">
    <source>
        <dbReference type="ARBA" id="ARBA00023015"/>
    </source>
</evidence>
<feature type="domain" description="HTH lysR-type" evidence="5">
    <location>
        <begin position="1"/>
        <end position="59"/>
    </location>
</feature>
<evidence type="ECO:0000256" key="4">
    <source>
        <dbReference type="ARBA" id="ARBA00023163"/>
    </source>
</evidence>
<protein>
    <submittedName>
        <fullName evidence="6">LysR family transcriptional regulator</fullName>
    </submittedName>
</protein>
<comment type="caution">
    <text evidence="6">The sequence shown here is derived from an EMBL/GenBank/DDBJ whole genome shotgun (WGS) entry which is preliminary data.</text>
</comment>
<comment type="similarity">
    <text evidence="1">Belongs to the LysR transcriptional regulatory family.</text>
</comment>
<proteinExistence type="inferred from homology"/>
<evidence type="ECO:0000313" key="6">
    <source>
        <dbReference type="EMBL" id="MFB9631558.1"/>
    </source>
</evidence>
<keyword evidence="7" id="KW-1185">Reference proteome</keyword>
<dbReference type="PANTHER" id="PTHR30346:SF0">
    <property type="entry name" value="HCA OPERON TRANSCRIPTIONAL ACTIVATOR HCAR"/>
    <property type="match status" value="1"/>
</dbReference>
<evidence type="ECO:0000259" key="5">
    <source>
        <dbReference type="PROSITE" id="PS50931"/>
    </source>
</evidence>
<organism evidence="6 7">
    <name type="scientific">Nonomuraea helvata</name>
    <dbReference type="NCBI Taxonomy" id="37484"/>
    <lineage>
        <taxon>Bacteria</taxon>
        <taxon>Bacillati</taxon>
        <taxon>Actinomycetota</taxon>
        <taxon>Actinomycetes</taxon>
        <taxon>Streptosporangiales</taxon>
        <taxon>Streptosporangiaceae</taxon>
        <taxon>Nonomuraea</taxon>
    </lineage>
</organism>
<dbReference type="InterPro" id="IPR000847">
    <property type="entry name" value="LysR_HTH_N"/>
</dbReference>
<accession>A0ABV5SIN9</accession>
<dbReference type="Proteomes" id="UP001589532">
    <property type="component" value="Unassembled WGS sequence"/>
</dbReference>
<evidence type="ECO:0000256" key="1">
    <source>
        <dbReference type="ARBA" id="ARBA00009437"/>
    </source>
</evidence>
<sequence length="138" mass="15849">MELRDIEIFLTLAEELHFGRTAARLHVSQARVSQAISQQERRLGGVLFDRSNRHRIRLTPLGQQLRDDLGPAYLGVLDSLERARLAAQGVSAVLRVGMIPINANELRPYWDTFRFRHPQRKSWPWSAWVRSSPPIPST</sequence>
<keyword evidence="2" id="KW-0805">Transcription regulation</keyword>
<name>A0ABV5SIN9_9ACTN</name>
<keyword evidence="3" id="KW-0238">DNA-binding</keyword>
<gene>
    <name evidence="6" type="ORF">ACFFSA_51595</name>
</gene>
<reference evidence="6 7" key="1">
    <citation type="submission" date="2024-09" db="EMBL/GenBank/DDBJ databases">
        <authorList>
            <person name="Sun Q."/>
            <person name="Mori K."/>
        </authorList>
    </citation>
    <scope>NUCLEOTIDE SEQUENCE [LARGE SCALE GENOMIC DNA]</scope>
    <source>
        <strain evidence="6 7">JCM 3143</strain>
    </source>
</reference>
<evidence type="ECO:0000313" key="7">
    <source>
        <dbReference type="Proteomes" id="UP001589532"/>
    </source>
</evidence>
<keyword evidence="4" id="KW-0804">Transcription</keyword>
<evidence type="ECO:0000256" key="3">
    <source>
        <dbReference type="ARBA" id="ARBA00023125"/>
    </source>
</evidence>
<dbReference type="PROSITE" id="PS50931">
    <property type="entry name" value="HTH_LYSR"/>
    <property type="match status" value="1"/>
</dbReference>
<dbReference type="Gene3D" id="1.10.10.10">
    <property type="entry name" value="Winged helix-like DNA-binding domain superfamily/Winged helix DNA-binding domain"/>
    <property type="match status" value="1"/>
</dbReference>
<dbReference type="PANTHER" id="PTHR30346">
    <property type="entry name" value="TRANSCRIPTIONAL DUAL REGULATOR HCAR-RELATED"/>
    <property type="match status" value="1"/>
</dbReference>
<dbReference type="InterPro" id="IPR036390">
    <property type="entry name" value="WH_DNA-bd_sf"/>
</dbReference>
<dbReference type="EMBL" id="JBHMBW010000104">
    <property type="protein sequence ID" value="MFB9631558.1"/>
    <property type="molecule type" value="Genomic_DNA"/>
</dbReference>
<dbReference type="SUPFAM" id="SSF46785">
    <property type="entry name" value="Winged helix' DNA-binding domain"/>
    <property type="match status" value="1"/>
</dbReference>
<dbReference type="RefSeq" id="WP_345000381.1">
    <property type="nucleotide sequence ID" value="NZ_BAAAXV010000009.1"/>
</dbReference>
<dbReference type="Pfam" id="PF00126">
    <property type="entry name" value="HTH_1"/>
    <property type="match status" value="1"/>
</dbReference>
<dbReference type="InterPro" id="IPR036388">
    <property type="entry name" value="WH-like_DNA-bd_sf"/>
</dbReference>